<dbReference type="PANTHER" id="PTHR10856">
    <property type="entry name" value="CORONIN"/>
    <property type="match status" value="1"/>
</dbReference>
<dbReference type="EMBL" id="JAHRIO010060796">
    <property type="protein sequence ID" value="MEQ2178311.1"/>
    <property type="molecule type" value="Genomic_DNA"/>
</dbReference>
<dbReference type="InterPro" id="IPR015505">
    <property type="entry name" value="Coronin"/>
</dbReference>
<dbReference type="SMART" id="SM01167">
    <property type="entry name" value="DUF1900"/>
    <property type="match status" value="1"/>
</dbReference>
<sequence length="271" mass="31122">MRAIFIRDGNIFTTGFTRMSQRELGLWDPTNFEEPIALLELDTSNGVLLPYYDADANMVYLCGKGDSSIRYFEVTEEPPYVHYLNTFSSKEPQRGMGFMPKRGVDVTKCEIARLYKLLDKKCEPITMTVPRKSDLFQDDLYPDTAGPDPAMEPEEWLDGRDEDPILISMREGYMPAKSRELKVARKNVLDRPTTRRSMSTLDTNSLPVSFGCFLFRLHMLHIQNLIYCLVTVFTEINMTHLSLIDFTLSCCCINISWLNCSSNIYLAFLPI</sequence>
<gene>
    <name evidence="1" type="primary">CORO6_2</name>
    <name evidence="1" type="ORF">GOODEAATRI_012721</name>
</gene>
<keyword evidence="2" id="KW-1185">Reference proteome</keyword>
<comment type="caution">
    <text evidence="1">The sequence shown here is derived from an EMBL/GenBank/DDBJ whole genome shotgun (WGS) entry which is preliminary data.</text>
</comment>
<dbReference type="PANTHER" id="PTHR10856:SF23">
    <property type="entry name" value="CORONIN-6"/>
    <property type="match status" value="1"/>
</dbReference>
<accession>A0ABV0P3M0</accession>
<evidence type="ECO:0000313" key="1">
    <source>
        <dbReference type="EMBL" id="MEQ2178311.1"/>
    </source>
</evidence>
<evidence type="ECO:0000313" key="2">
    <source>
        <dbReference type="Proteomes" id="UP001476798"/>
    </source>
</evidence>
<protein>
    <submittedName>
        <fullName evidence="1">Coronin-6</fullName>
    </submittedName>
</protein>
<proteinExistence type="predicted"/>
<organism evidence="1 2">
    <name type="scientific">Goodea atripinnis</name>
    <dbReference type="NCBI Taxonomy" id="208336"/>
    <lineage>
        <taxon>Eukaryota</taxon>
        <taxon>Metazoa</taxon>
        <taxon>Chordata</taxon>
        <taxon>Craniata</taxon>
        <taxon>Vertebrata</taxon>
        <taxon>Euteleostomi</taxon>
        <taxon>Actinopterygii</taxon>
        <taxon>Neopterygii</taxon>
        <taxon>Teleostei</taxon>
        <taxon>Neoteleostei</taxon>
        <taxon>Acanthomorphata</taxon>
        <taxon>Ovalentaria</taxon>
        <taxon>Atherinomorphae</taxon>
        <taxon>Cyprinodontiformes</taxon>
        <taxon>Goodeidae</taxon>
        <taxon>Goodea</taxon>
    </lineage>
</organism>
<dbReference type="InterPro" id="IPR015943">
    <property type="entry name" value="WD40/YVTN_repeat-like_dom_sf"/>
</dbReference>
<reference evidence="1 2" key="1">
    <citation type="submission" date="2021-06" db="EMBL/GenBank/DDBJ databases">
        <authorList>
            <person name="Palmer J.M."/>
        </authorList>
    </citation>
    <scope>NUCLEOTIDE SEQUENCE [LARGE SCALE GENOMIC DNA]</scope>
    <source>
        <strain evidence="1 2">GA_2019</strain>
        <tissue evidence="1">Muscle</tissue>
    </source>
</reference>
<name>A0ABV0P3M0_9TELE</name>
<dbReference type="Proteomes" id="UP001476798">
    <property type="component" value="Unassembled WGS sequence"/>
</dbReference>
<dbReference type="Pfam" id="PF16300">
    <property type="entry name" value="WD40_4"/>
    <property type="match status" value="1"/>
</dbReference>
<dbReference type="Gene3D" id="2.130.10.10">
    <property type="entry name" value="YVTN repeat-like/Quinoprotein amine dehydrogenase"/>
    <property type="match status" value="1"/>
</dbReference>